<dbReference type="PROSITE" id="PS51257">
    <property type="entry name" value="PROKAR_LIPOPROTEIN"/>
    <property type="match status" value="1"/>
</dbReference>
<dbReference type="Proteomes" id="UP001200470">
    <property type="component" value="Unassembled WGS sequence"/>
</dbReference>
<gene>
    <name evidence="1" type="ORF">I6E12_11540</name>
</gene>
<proteinExistence type="predicted"/>
<keyword evidence="2" id="KW-1185">Reference proteome</keyword>
<evidence type="ECO:0008006" key="3">
    <source>
        <dbReference type="Google" id="ProtNLM"/>
    </source>
</evidence>
<protein>
    <recommendedName>
        <fullName evidence="3">DUF4878 domain-containing protein</fullName>
    </recommendedName>
</protein>
<sequence>MKKIVLYICTMIMASCSLIEVHQKESEVAAKSWAEAFFSFDLARANQLTVEESRPWLHFMASNITDEDLDFANSEDASTSAHIDDVTELPGDTMCLIKLVVDNAFVADSIGSRAHLVDEYHTTVTVVKRHGHWMVRMAGLPRNEMQNRD</sequence>
<evidence type="ECO:0000313" key="1">
    <source>
        <dbReference type="EMBL" id="MCF2564729.1"/>
    </source>
</evidence>
<dbReference type="RefSeq" id="WP_094391682.1">
    <property type="nucleotide sequence ID" value="NZ_JADYTN010000034.1"/>
</dbReference>
<dbReference type="EMBL" id="JADYTN010000034">
    <property type="protein sequence ID" value="MCF2564729.1"/>
    <property type="molecule type" value="Genomic_DNA"/>
</dbReference>
<organism evidence="1 2">
    <name type="scientific">Xylanibacter brevis</name>
    <dbReference type="NCBI Taxonomy" id="83231"/>
    <lineage>
        <taxon>Bacteria</taxon>
        <taxon>Pseudomonadati</taxon>
        <taxon>Bacteroidota</taxon>
        <taxon>Bacteroidia</taxon>
        <taxon>Bacteroidales</taxon>
        <taxon>Prevotellaceae</taxon>
        <taxon>Xylanibacter</taxon>
    </lineage>
</organism>
<accession>A0ABS9CI35</accession>
<evidence type="ECO:0000313" key="2">
    <source>
        <dbReference type="Proteomes" id="UP001200470"/>
    </source>
</evidence>
<comment type="caution">
    <text evidence="1">The sequence shown here is derived from an EMBL/GenBank/DDBJ whole genome shotgun (WGS) entry which is preliminary data.</text>
</comment>
<name>A0ABS9CI35_9BACT</name>
<reference evidence="1 2" key="1">
    <citation type="submission" date="2020-12" db="EMBL/GenBank/DDBJ databases">
        <title>Whole genome sequences of gut porcine anaerobes.</title>
        <authorList>
            <person name="Kubasova T."/>
            <person name="Jahodarova E."/>
            <person name="Rychlik I."/>
        </authorList>
    </citation>
    <scope>NUCLEOTIDE SEQUENCE [LARGE SCALE GENOMIC DNA]</scope>
    <source>
        <strain evidence="1 2">An925</strain>
    </source>
</reference>